<comment type="caution">
    <text evidence="1">The sequence shown here is derived from an EMBL/GenBank/DDBJ whole genome shotgun (WGS) entry which is preliminary data.</text>
</comment>
<dbReference type="EMBL" id="PJRS01000028">
    <property type="protein sequence ID" value="PLR23843.1"/>
    <property type="molecule type" value="Genomic_DNA"/>
</dbReference>
<name>A0A2N5DCP7_9CAUL</name>
<evidence type="ECO:0000313" key="2">
    <source>
        <dbReference type="Proteomes" id="UP000234479"/>
    </source>
</evidence>
<organism evidence="1 2">
    <name type="scientific">Caulobacter zeae</name>
    <dbReference type="NCBI Taxonomy" id="2055137"/>
    <lineage>
        <taxon>Bacteria</taxon>
        <taxon>Pseudomonadati</taxon>
        <taxon>Pseudomonadota</taxon>
        <taxon>Alphaproteobacteria</taxon>
        <taxon>Caulobacterales</taxon>
        <taxon>Caulobacteraceae</taxon>
        <taxon>Caulobacter</taxon>
    </lineage>
</organism>
<accession>A0A2N5DCP7</accession>
<protein>
    <submittedName>
        <fullName evidence="1">Uncharacterized protein</fullName>
    </submittedName>
</protein>
<dbReference type="AlphaFoldDB" id="A0A2N5DCP7"/>
<sequence>MKRLVNIIRNLPEHLRFKYGPGAVQQLVHWSTFQARRKLPADQPLGILVDNSVRGNAVTHETGWVSTGPKMWGPHEIDTGYMARVPVHTDANDTEIYENLTYLSGIVHLGKTGRLRLCTSAELRDETWRQPSGLYTGYGYFDHSLFAGVNLECIDKLEGGWMLGGGAPPLENQQQRRLSNSNDPLYHALLKRLGPKQNLDAWHIRTAEKYGLFCFLTMDFKLRRTVERWKDYEPFKSMKTKVMTPAEFGKVFELIRVPPRLHSYSNASFFVRSDLHMPGEKRRSRSAYGPKAR</sequence>
<proteinExistence type="predicted"/>
<dbReference type="Proteomes" id="UP000234479">
    <property type="component" value="Unassembled WGS sequence"/>
</dbReference>
<keyword evidence="2" id="KW-1185">Reference proteome</keyword>
<dbReference type="OrthoDB" id="7959377at2"/>
<reference evidence="1 2" key="1">
    <citation type="submission" date="2017-12" db="EMBL/GenBank/DDBJ databases">
        <title>The genome sequence of Caulobacter sp. 410.</title>
        <authorList>
            <person name="Gao J."/>
            <person name="Mao X."/>
            <person name="Sun J."/>
        </authorList>
    </citation>
    <scope>NUCLEOTIDE SEQUENCE [LARGE SCALE GENOMIC DNA]</scope>
    <source>
        <strain evidence="1 2">410</strain>
    </source>
</reference>
<evidence type="ECO:0000313" key="1">
    <source>
        <dbReference type="EMBL" id="PLR23843.1"/>
    </source>
</evidence>
<dbReference type="RefSeq" id="WP_101718751.1">
    <property type="nucleotide sequence ID" value="NZ_PJRS01000028.1"/>
</dbReference>
<gene>
    <name evidence="1" type="ORF">SGCZBJ_14730</name>
</gene>